<dbReference type="GO" id="GO:0009306">
    <property type="term" value="P:protein secretion"/>
    <property type="evidence" value="ECO:0007669"/>
    <property type="project" value="UniProtKB-UniRule"/>
</dbReference>
<comment type="subcellular location">
    <subcellularLocation>
        <location evidence="9">Cell membrane</location>
        <topology evidence="9">Single-pass membrane protein</topology>
    </subcellularLocation>
    <subcellularLocation>
        <location evidence="1">Membrane</location>
    </subcellularLocation>
</comment>
<proteinExistence type="inferred from homology"/>
<dbReference type="Proteomes" id="UP000757890">
    <property type="component" value="Unassembled WGS sequence"/>
</dbReference>
<keyword evidence="7 9" id="KW-0811">Translocation</keyword>
<dbReference type="Pfam" id="PF00584">
    <property type="entry name" value="SecE"/>
    <property type="match status" value="1"/>
</dbReference>
<gene>
    <name evidence="9 10" type="primary">secE</name>
    <name evidence="10" type="ORF">HXL70_05080</name>
</gene>
<keyword evidence="2 9" id="KW-0813">Transport</keyword>
<dbReference type="InterPro" id="IPR038379">
    <property type="entry name" value="SecE_sf"/>
</dbReference>
<dbReference type="PROSITE" id="PS01067">
    <property type="entry name" value="SECE_SEC61G"/>
    <property type="match status" value="1"/>
</dbReference>
<evidence type="ECO:0000256" key="5">
    <source>
        <dbReference type="ARBA" id="ARBA00022927"/>
    </source>
</evidence>
<dbReference type="GO" id="GO:0005886">
    <property type="term" value="C:plasma membrane"/>
    <property type="evidence" value="ECO:0007669"/>
    <property type="project" value="UniProtKB-SubCell"/>
</dbReference>
<keyword evidence="8 9" id="KW-0472">Membrane</keyword>
<name>A0A6L6TN32_9FIRM</name>
<keyword evidence="3 9" id="KW-1003">Cell membrane</keyword>
<comment type="function">
    <text evidence="9">Essential subunit of the Sec protein translocation channel SecYEG. Clamps together the 2 halves of SecY. May contact the channel plug during translocation.</text>
</comment>
<dbReference type="AlphaFoldDB" id="A0A6L6TN32"/>
<comment type="caution">
    <text evidence="10">The sequence shown here is derived from an EMBL/GenBank/DDBJ whole genome shotgun (WGS) entry which is preliminary data.</text>
</comment>
<dbReference type="PANTHER" id="PTHR33910">
    <property type="entry name" value="PROTEIN TRANSLOCASE SUBUNIT SECE"/>
    <property type="match status" value="1"/>
</dbReference>
<evidence type="ECO:0000256" key="6">
    <source>
        <dbReference type="ARBA" id="ARBA00022989"/>
    </source>
</evidence>
<dbReference type="EMBL" id="JABZMK010000023">
    <property type="protein sequence ID" value="MBF1129403.1"/>
    <property type="molecule type" value="Genomic_DNA"/>
</dbReference>
<evidence type="ECO:0000256" key="7">
    <source>
        <dbReference type="ARBA" id="ARBA00023010"/>
    </source>
</evidence>
<evidence type="ECO:0000256" key="2">
    <source>
        <dbReference type="ARBA" id="ARBA00022448"/>
    </source>
</evidence>
<dbReference type="NCBIfam" id="TIGR00964">
    <property type="entry name" value="secE_bact"/>
    <property type="match status" value="1"/>
</dbReference>
<accession>A0A6L6TN32</accession>
<comment type="similarity">
    <text evidence="9">Belongs to the SecE/SEC61-gamma family.</text>
</comment>
<dbReference type="HAMAP" id="MF_00422">
    <property type="entry name" value="SecE"/>
    <property type="match status" value="1"/>
</dbReference>
<evidence type="ECO:0000256" key="9">
    <source>
        <dbReference type="HAMAP-Rule" id="MF_00422"/>
    </source>
</evidence>
<dbReference type="Gene3D" id="1.20.5.1030">
    <property type="entry name" value="Preprotein translocase secy subunit"/>
    <property type="match status" value="1"/>
</dbReference>
<sequence>MAKRKQPTKREVAEENKSAWTRFFRETKMEMRKVIWPTKHEMVRYTIAVLVSVVLVSLLIIVVDFIFMQLSKVLIHTVG</sequence>
<dbReference type="GeneID" id="78278361"/>
<dbReference type="PANTHER" id="PTHR33910:SF1">
    <property type="entry name" value="PROTEIN TRANSLOCASE SUBUNIT SECE"/>
    <property type="match status" value="1"/>
</dbReference>
<evidence type="ECO:0000256" key="4">
    <source>
        <dbReference type="ARBA" id="ARBA00022692"/>
    </source>
</evidence>
<evidence type="ECO:0000313" key="10">
    <source>
        <dbReference type="EMBL" id="MBF1129403.1"/>
    </source>
</evidence>
<comment type="subunit">
    <text evidence="9">Component of the Sec protein translocase complex. Heterotrimer consisting of SecY, SecE and SecG subunits. The heterotrimers can form oligomers, although 1 heterotrimer is thought to be able to translocate proteins. Interacts with the ribosome. Interacts with SecDF, and other proteins may be involved. Interacts with SecA.</text>
</comment>
<evidence type="ECO:0000256" key="1">
    <source>
        <dbReference type="ARBA" id="ARBA00004370"/>
    </source>
</evidence>
<protein>
    <recommendedName>
        <fullName evidence="9">Protein translocase subunit SecE</fullName>
    </recommendedName>
</protein>
<dbReference type="GO" id="GO:0008320">
    <property type="term" value="F:protein transmembrane transporter activity"/>
    <property type="evidence" value="ECO:0007669"/>
    <property type="project" value="UniProtKB-UniRule"/>
</dbReference>
<feature type="transmembrane region" description="Helical" evidence="9">
    <location>
        <begin position="42"/>
        <end position="67"/>
    </location>
</feature>
<reference evidence="10" key="1">
    <citation type="submission" date="2020-04" db="EMBL/GenBank/DDBJ databases">
        <title>Deep metagenomics examines the oral microbiome during advanced dental caries in children, revealing novel taxa and co-occurrences with host molecules.</title>
        <authorList>
            <person name="Baker J.L."/>
            <person name="Morton J.T."/>
            <person name="Dinis M."/>
            <person name="Alvarez R."/>
            <person name="Tran N.C."/>
            <person name="Knight R."/>
            <person name="Edlund A."/>
        </authorList>
    </citation>
    <scope>NUCLEOTIDE SEQUENCE</scope>
    <source>
        <strain evidence="10">JCVI_32_bin.14</strain>
    </source>
</reference>
<dbReference type="InterPro" id="IPR005807">
    <property type="entry name" value="SecE_bac"/>
</dbReference>
<organism evidence="10 11">
    <name type="scientific">Dialister invisus</name>
    <dbReference type="NCBI Taxonomy" id="218538"/>
    <lineage>
        <taxon>Bacteria</taxon>
        <taxon>Bacillati</taxon>
        <taxon>Bacillota</taxon>
        <taxon>Negativicutes</taxon>
        <taxon>Veillonellales</taxon>
        <taxon>Veillonellaceae</taxon>
        <taxon>Dialister</taxon>
    </lineage>
</organism>
<evidence type="ECO:0000256" key="3">
    <source>
        <dbReference type="ARBA" id="ARBA00022475"/>
    </source>
</evidence>
<dbReference type="GO" id="GO:0006605">
    <property type="term" value="P:protein targeting"/>
    <property type="evidence" value="ECO:0007669"/>
    <property type="project" value="UniProtKB-UniRule"/>
</dbReference>
<keyword evidence="4 9" id="KW-0812">Transmembrane</keyword>
<dbReference type="GO" id="GO:0065002">
    <property type="term" value="P:intracellular protein transmembrane transport"/>
    <property type="evidence" value="ECO:0007669"/>
    <property type="project" value="UniProtKB-UniRule"/>
</dbReference>
<dbReference type="RefSeq" id="WP_007070815.1">
    <property type="nucleotide sequence ID" value="NZ_CAJPSS010000001.1"/>
</dbReference>
<keyword evidence="6 9" id="KW-1133">Transmembrane helix</keyword>
<dbReference type="GO" id="GO:0043952">
    <property type="term" value="P:protein transport by the Sec complex"/>
    <property type="evidence" value="ECO:0007669"/>
    <property type="project" value="UniProtKB-UniRule"/>
</dbReference>
<evidence type="ECO:0000256" key="8">
    <source>
        <dbReference type="ARBA" id="ARBA00023136"/>
    </source>
</evidence>
<evidence type="ECO:0000313" key="11">
    <source>
        <dbReference type="Proteomes" id="UP000757890"/>
    </source>
</evidence>
<dbReference type="InterPro" id="IPR001901">
    <property type="entry name" value="Translocase_SecE/Sec61-g"/>
</dbReference>
<keyword evidence="5 9" id="KW-0653">Protein transport</keyword>